<dbReference type="InterPro" id="IPR007372">
    <property type="entry name" value="Lipid/polyisoprenoid-bd_YceI"/>
</dbReference>
<keyword evidence="2" id="KW-0732">Signal</keyword>
<dbReference type="Proteomes" id="UP001256588">
    <property type="component" value="Unassembled WGS sequence"/>
</dbReference>
<evidence type="ECO:0000256" key="1">
    <source>
        <dbReference type="SAM" id="MobiDB-lite"/>
    </source>
</evidence>
<evidence type="ECO:0000313" key="4">
    <source>
        <dbReference type="EMBL" id="MDR7191597.1"/>
    </source>
</evidence>
<feature type="region of interest" description="Disordered" evidence="1">
    <location>
        <begin position="192"/>
        <end position="235"/>
    </location>
</feature>
<dbReference type="PANTHER" id="PTHR34406">
    <property type="entry name" value="PROTEIN YCEI"/>
    <property type="match status" value="1"/>
</dbReference>
<dbReference type="SUPFAM" id="SSF101874">
    <property type="entry name" value="YceI-like"/>
    <property type="match status" value="1"/>
</dbReference>
<proteinExistence type="predicted"/>
<dbReference type="Gene3D" id="2.40.128.110">
    <property type="entry name" value="Lipid/polyisoprenoid-binding, YceI-like"/>
    <property type="match status" value="1"/>
</dbReference>
<sequence>MRLPCQLVLTSFLLLGMGAPAWAAPAQYTLDPVHTRVQFAIDHAGFSKAIGTVSGSTGTIVFDPDDWSTARVEVSIPIARIDLGDAKWNQATLARNLLDGERHPVATFVSTRIEPIDAQRALVHGDLTLRGETREVALQVVLNGLKRYPLPPFRRTVGFSATAALSRAAFGIDAWSSVIGDAVELRLEVEATRSRGAADTGDEPDAADDVPDAEVPAPDTPVEGTPATPPTEPTP</sequence>
<feature type="signal peptide" evidence="2">
    <location>
        <begin position="1"/>
        <end position="23"/>
    </location>
</feature>
<accession>A0ABU1XS75</accession>
<gene>
    <name evidence="4" type="ORF">J2W68_000299</name>
</gene>
<dbReference type="InterPro" id="IPR036761">
    <property type="entry name" value="TTHA0802/YceI-like_sf"/>
</dbReference>
<evidence type="ECO:0000259" key="3">
    <source>
        <dbReference type="SMART" id="SM00867"/>
    </source>
</evidence>
<dbReference type="SMART" id="SM00867">
    <property type="entry name" value="YceI"/>
    <property type="match status" value="1"/>
</dbReference>
<feature type="chain" id="PRO_5045646145" evidence="2">
    <location>
        <begin position="24"/>
        <end position="235"/>
    </location>
</feature>
<protein>
    <submittedName>
        <fullName evidence="4">Polyisoprenoid-binding protein YceI</fullName>
    </submittedName>
</protein>
<comment type="caution">
    <text evidence="4">The sequence shown here is derived from an EMBL/GenBank/DDBJ whole genome shotgun (WGS) entry which is preliminary data.</text>
</comment>
<reference evidence="4 5" key="1">
    <citation type="submission" date="2023-07" db="EMBL/GenBank/DDBJ databases">
        <title>Sorghum-associated microbial communities from plants grown in Nebraska, USA.</title>
        <authorList>
            <person name="Schachtman D."/>
        </authorList>
    </citation>
    <scope>NUCLEOTIDE SEQUENCE [LARGE SCALE GENOMIC DNA]</scope>
    <source>
        <strain evidence="4 5">4099</strain>
    </source>
</reference>
<feature type="compositionally biased region" description="Acidic residues" evidence="1">
    <location>
        <begin position="200"/>
        <end position="212"/>
    </location>
</feature>
<evidence type="ECO:0000256" key="2">
    <source>
        <dbReference type="SAM" id="SignalP"/>
    </source>
</evidence>
<name>A0ABU1XS75_9GAMM</name>
<keyword evidence="5" id="KW-1185">Reference proteome</keyword>
<dbReference type="Pfam" id="PF04264">
    <property type="entry name" value="YceI"/>
    <property type="match status" value="1"/>
</dbReference>
<dbReference type="EMBL" id="JAVDWO010000001">
    <property type="protein sequence ID" value="MDR7191597.1"/>
    <property type="molecule type" value="Genomic_DNA"/>
</dbReference>
<feature type="compositionally biased region" description="Low complexity" evidence="1">
    <location>
        <begin position="213"/>
        <end position="226"/>
    </location>
</feature>
<dbReference type="RefSeq" id="WP_310231998.1">
    <property type="nucleotide sequence ID" value="NZ_JAVDWO010000001.1"/>
</dbReference>
<feature type="domain" description="Lipid/polyisoprenoid-binding YceI-like" evidence="3">
    <location>
        <begin position="27"/>
        <end position="192"/>
    </location>
</feature>
<evidence type="ECO:0000313" key="5">
    <source>
        <dbReference type="Proteomes" id="UP001256588"/>
    </source>
</evidence>
<dbReference type="PANTHER" id="PTHR34406:SF1">
    <property type="entry name" value="PROTEIN YCEI"/>
    <property type="match status" value="1"/>
</dbReference>
<organism evidence="4 5">
    <name type="scientific">Luteimonas terrae</name>
    <dbReference type="NCBI Taxonomy" id="1530191"/>
    <lineage>
        <taxon>Bacteria</taxon>
        <taxon>Pseudomonadati</taxon>
        <taxon>Pseudomonadota</taxon>
        <taxon>Gammaproteobacteria</taxon>
        <taxon>Lysobacterales</taxon>
        <taxon>Lysobacteraceae</taxon>
        <taxon>Luteimonas</taxon>
    </lineage>
</organism>